<evidence type="ECO:0000313" key="3">
    <source>
        <dbReference type="EMBL" id="KAK9285508.1"/>
    </source>
</evidence>
<dbReference type="AlphaFoldDB" id="A0AAP0RW55"/>
<feature type="signal peptide" evidence="2">
    <location>
        <begin position="1"/>
        <end position="28"/>
    </location>
</feature>
<keyword evidence="2" id="KW-0732">Signal</keyword>
<proteinExistence type="predicted"/>
<dbReference type="Proteomes" id="UP001415857">
    <property type="component" value="Unassembled WGS sequence"/>
</dbReference>
<organism evidence="3 4">
    <name type="scientific">Liquidambar formosana</name>
    <name type="common">Formosan gum</name>
    <dbReference type="NCBI Taxonomy" id="63359"/>
    <lineage>
        <taxon>Eukaryota</taxon>
        <taxon>Viridiplantae</taxon>
        <taxon>Streptophyta</taxon>
        <taxon>Embryophyta</taxon>
        <taxon>Tracheophyta</taxon>
        <taxon>Spermatophyta</taxon>
        <taxon>Magnoliopsida</taxon>
        <taxon>eudicotyledons</taxon>
        <taxon>Gunneridae</taxon>
        <taxon>Pentapetalae</taxon>
        <taxon>Saxifragales</taxon>
        <taxon>Altingiaceae</taxon>
        <taxon>Liquidambar</taxon>
    </lineage>
</organism>
<dbReference type="EMBL" id="JBBPBK010000005">
    <property type="protein sequence ID" value="KAK9285508.1"/>
    <property type="molecule type" value="Genomic_DNA"/>
</dbReference>
<dbReference type="PANTHER" id="PTHR36733">
    <property type="entry name" value="CELL WALL PROTEIN-RELATED"/>
    <property type="match status" value="1"/>
</dbReference>
<dbReference type="PANTHER" id="PTHR36733:SF1">
    <property type="entry name" value="CELL WALL PROTEIN-RELATED"/>
    <property type="match status" value="1"/>
</dbReference>
<evidence type="ECO:0008006" key="5">
    <source>
        <dbReference type="Google" id="ProtNLM"/>
    </source>
</evidence>
<protein>
    <recommendedName>
        <fullName evidence="5">Cell wall protein</fullName>
    </recommendedName>
</protein>
<evidence type="ECO:0000313" key="4">
    <source>
        <dbReference type="Proteomes" id="UP001415857"/>
    </source>
</evidence>
<keyword evidence="4" id="KW-1185">Reference proteome</keyword>
<evidence type="ECO:0000256" key="1">
    <source>
        <dbReference type="SAM" id="MobiDB-lite"/>
    </source>
</evidence>
<gene>
    <name evidence="3" type="ORF">L1049_024702</name>
</gene>
<feature type="compositionally biased region" description="Gly residues" evidence="1">
    <location>
        <begin position="103"/>
        <end position="114"/>
    </location>
</feature>
<dbReference type="InterPro" id="IPR034565">
    <property type="entry name" value="Put_cell_wall"/>
</dbReference>
<reference evidence="3 4" key="1">
    <citation type="journal article" date="2024" name="Plant J.">
        <title>Genome sequences and population genomics reveal climatic adaptation and genomic divergence between two closely related sweetgum species.</title>
        <authorList>
            <person name="Xu W.Q."/>
            <person name="Ren C.Q."/>
            <person name="Zhang X.Y."/>
            <person name="Comes H.P."/>
            <person name="Liu X.H."/>
            <person name="Li Y.G."/>
            <person name="Kettle C.J."/>
            <person name="Jalonen R."/>
            <person name="Gaisberger H."/>
            <person name="Ma Y.Z."/>
            <person name="Qiu Y.X."/>
        </authorList>
    </citation>
    <scope>NUCLEOTIDE SEQUENCE [LARGE SCALE GENOMIC DNA]</scope>
    <source>
        <strain evidence="3">Hangzhou</strain>
    </source>
</reference>
<evidence type="ECO:0000256" key="2">
    <source>
        <dbReference type="SAM" id="SignalP"/>
    </source>
</evidence>
<name>A0AAP0RW55_LIQFO</name>
<sequence length="114" mass="11593">MAYNSHNSLLSLLFILNIMLAITGQAFAGRDIQANSKNVDKKQPEWLIGSDGHFNFPGIGRVSGWPKGGLGGIGGFGGGGGGSYLPGGDDTFLPNPGFEVPNPGGGGIPGPSRP</sequence>
<comment type="caution">
    <text evidence="3">The sequence shown here is derived from an EMBL/GenBank/DDBJ whole genome shotgun (WGS) entry which is preliminary data.</text>
</comment>
<accession>A0AAP0RW55</accession>
<feature type="region of interest" description="Disordered" evidence="1">
    <location>
        <begin position="85"/>
        <end position="114"/>
    </location>
</feature>
<feature type="chain" id="PRO_5043049828" description="Cell wall protein" evidence="2">
    <location>
        <begin position="29"/>
        <end position="114"/>
    </location>
</feature>